<protein>
    <submittedName>
        <fullName evidence="2">Protein of uncharacterized function (DUF3225)</fullName>
    </submittedName>
</protein>
<sequence>METIEMLLENYATSINNGDLDLADKLFLQNENTSFIHPRGHEVGFDNVKEAFYVKTMINRFSKRDLRIHNIKINLLTDNTAVVEFYWDFYATFREDNTDIITNGRESQTLIKVNDKWKIAHVHYSNMPVTGDKEGF</sequence>
<organism evidence="2 3">
    <name type="scientific">Sarcina ventriculi</name>
    <name type="common">Clostridium ventriculi</name>
    <dbReference type="NCBI Taxonomy" id="1267"/>
    <lineage>
        <taxon>Bacteria</taxon>
        <taxon>Bacillati</taxon>
        <taxon>Bacillota</taxon>
        <taxon>Clostridia</taxon>
        <taxon>Eubacteriales</taxon>
        <taxon>Clostridiaceae</taxon>
        <taxon>Sarcina</taxon>
    </lineage>
</organism>
<dbReference type="InterPro" id="IPR027843">
    <property type="entry name" value="DUF4440"/>
</dbReference>
<accession>A0ABM9UR39</accession>
<dbReference type="CDD" id="cd00531">
    <property type="entry name" value="NTF2_like"/>
    <property type="match status" value="1"/>
</dbReference>
<reference evidence="2 3" key="1">
    <citation type="submission" date="2015-09" db="EMBL/GenBank/DDBJ databases">
        <authorList>
            <consortium name="Pathogen Informatics"/>
        </authorList>
    </citation>
    <scope>NUCLEOTIDE SEQUENCE [LARGE SCALE GENOMIC DNA]</scope>
    <source>
        <strain evidence="2 3">2789STDY5834858</strain>
    </source>
</reference>
<dbReference type="Pfam" id="PF14534">
    <property type="entry name" value="DUF4440"/>
    <property type="match status" value="1"/>
</dbReference>
<dbReference type="Proteomes" id="UP000095488">
    <property type="component" value="Unassembled WGS sequence"/>
</dbReference>
<keyword evidence="3" id="KW-1185">Reference proteome</keyword>
<dbReference type="EMBL" id="CYZR01000004">
    <property type="protein sequence ID" value="CUN90363.1"/>
    <property type="molecule type" value="Genomic_DNA"/>
</dbReference>
<evidence type="ECO:0000259" key="1">
    <source>
        <dbReference type="Pfam" id="PF14534"/>
    </source>
</evidence>
<dbReference type="InterPro" id="IPR032710">
    <property type="entry name" value="NTF2-like_dom_sf"/>
</dbReference>
<comment type="caution">
    <text evidence="2">The sequence shown here is derived from an EMBL/GenBank/DDBJ whole genome shotgun (WGS) entry which is preliminary data.</text>
</comment>
<proteinExistence type="predicted"/>
<evidence type="ECO:0000313" key="3">
    <source>
        <dbReference type="Proteomes" id="UP000095488"/>
    </source>
</evidence>
<evidence type="ECO:0000313" key="2">
    <source>
        <dbReference type="EMBL" id="CUN90363.1"/>
    </source>
</evidence>
<name>A0ABM9UR39_SARVE</name>
<dbReference type="RefSeq" id="WP_055258936.1">
    <property type="nucleotide sequence ID" value="NZ_CABIXL010000004.1"/>
</dbReference>
<gene>
    <name evidence="2" type="ORF">ERS852473_01378</name>
</gene>
<dbReference type="SUPFAM" id="SSF54427">
    <property type="entry name" value="NTF2-like"/>
    <property type="match status" value="1"/>
</dbReference>
<dbReference type="Gene3D" id="3.10.450.50">
    <property type="match status" value="1"/>
</dbReference>
<feature type="domain" description="DUF4440" evidence="1">
    <location>
        <begin position="7"/>
        <end position="119"/>
    </location>
</feature>